<dbReference type="EMBL" id="JQBL01000009">
    <property type="protein sequence ID" value="KRN50464.1"/>
    <property type="molecule type" value="Genomic_DNA"/>
</dbReference>
<protein>
    <recommendedName>
        <fullName evidence="8">C2H2-type domain-containing protein</fullName>
    </recommendedName>
</protein>
<dbReference type="CDD" id="cd16015">
    <property type="entry name" value="LTA_synthase"/>
    <property type="match status" value="1"/>
</dbReference>
<dbReference type="InterPro" id="IPR050448">
    <property type="entry name" value="OpgB/LTA_synthase_biosynth"/>
</dbReference>
<feature type="transmembrane region" description="Helical" evidence="7">
    <location>
        <begin position="96"/>
        <end position="113"/>
    </location>
</feature>
<dbReference type="InterPro" id="IPR013087">
    <property type="entry name" value="Znf_C2H2_type"/>
</dbReference>
<dbReference type="PANTHER" id="PTHR47371">
    <property type="entry name" value="LIPOTEICHOIC ACID SYNTHASE"/>
    <property type="match status" value="1"/>
</dbReference>
<dbReference type="Gene3D" id="3.40.720.10">
    <property type="entry name" value="Alkaline Phosphatase, subunit A"/>
    <property type="match status" value="1"/>
</dbReference>
<dbReference type="PANTHER" id="PTHR47371:SF3">
    <property type="entry name" value="PHOSPHOGLYCEROL TRANSFERASE I"/>
    <property type="match status" value="1"/>
</dbReference>
<comment type="caution">
    <text evidence="9">The sequence shown here is derived from an EMBL/GenBank/DDBJ whole genome shotgun (WGS) entry which is preliminary data.</text>
</comment>
<dbReference type="InterPro" id="IPR017850">
    <property type="entry name" value="Alkaline_phosphatase_core_sf"/>
</dbReference>
<dbReference type="Proteomes" id="UP000051841">
    <property type="component" value="Unassembled WGS sequence"/>
</dbReference>
<proteinExistence type="predicted"/>
<dbReference type="SUPFAM" id="SSF53649">
    <property type="entry name" value="Alkaline phosphatase-like"/>
    <property type="match status" value="1"/>
</dbReference>
<gene>
    <name evidence="9" type="ORF">IV49_GL002113</name>
</gene>
<dbReference type="PROSITE" id="PS00028">
    <property type="entry name" value="ZINC_FINGER_C2H2_1"/>
    <property type="match status" value="1"/>
</dbReference>
<evidence type="ECO:0000256" key="4">
    <source>
        <dbReference type="ARBA" id="ARBA00022692"/>
    </source>
</evidence>
<evidence type="ECO:0000256" key="3">
    <source>
        <dbReference type="ARBA" id="ARBA00022475"/>
    </source>
</evidence>
<dbReference type="RefSeq" id="WP_031589092.1">
    <property type="nucleotide sequence ID" value="NZ_JNKN01000009.1"/>
</dbReference>
<keyword evidence="3" id="KW-1003">Cell membrane</keyword>
<accession>A0A0R2HBS2</accession>
<comment type="pathway">
    <text evidence="2">Cell wall biogenesis; lipoteichoic acid biosynthesis.</text>
</comment>
<evidence type="ECO:0000256" key="6">
    <source>
        <dbReference type="ARBA" id="ARBA00023136"/>
    </source>
</evidence>
<dbReference type="GO" id="GO:0005886">
    <property type="term" value="C:plasma membrane"/>
    <property type="evidence" value="ECO:0007669"/>
    <property type="project" value="UniProtKB-SubCell"/>
</dbReference>
<name>A0A0R2HBS2_9FIRM</name>
<feature type="transmembrane region" description="Helical" evidence="7">
    <location>
        <begin position="12"/>
        <end position="34"/>
    </location>
</feature>
<reference evidence="9 10" key="1">
    <citation type="journal article" date="2015" name="Genome Announc.">
        <title>Expanding the biotechnology potential of lactobacilli through comparative genomics of 213 strains and associated genera.</title>
        <authorList>
            <person name="Sun Z."/>
            <person name="Harris H.M."/>
            <person name="McCann A."/>
            <person name="Guo C."/>
            <person name="Argimon S."/>
            <person name="Zhang W."/>
            <person name="Yang X."/>
            <person name="Jeffery I.B."/>
            <person name="Cooney J.C."/>
            <person name="Kagawa T.F."/>
            <person name="Liu W."/>
            <person name="Song Y."/>
            <person name="Salvetti E."/>
            <person name="Wrobel A."/>
            <person name="Rasinkangas P."/>
            <person name="Parkhill J."/>
            <person name="Rea M.C."/>
            <person name="O'Sullivan O."/>
            <person name="Ritari J."/>
            <person name="Douillard F.P."/>
            <person name="Paul Ross R."/>
            <person name="Yang R."/>
            <person name="Briner A.E."/>
            <person name="Felis G.E."/>
            <person name="de Vos W.M."/>
            <person name="Barrangou R."/>
            <person name="Klaenhammer T.R."/>
            <person name="Caufield P.W."/>
            <person name="Cui Y."/>
            <person name="Zhang H."/>
            <person name="O'Toole P.W."/>
        </authorList>
    </citation>
    <scope>NUCLEOTIDE SEQUENCE [LARGE SCALE GENOMIC DNA]</scope>
    <source>
        <strain evidence="9 10">DSM 20405</strain>
    </source>
</reference>
<feature type="transmembrane region" description="Helical" evidence="7">
    <location>
        <begin position="68"/>
        <end position="89"/>
    </location>
</feature>
<keyword evidence="10" id="KW-1185">Reference proteome</keyword>
<evidence type="ECO:0000313" key="10">
    <source>
        <dbReference type="Proteomes" id="UP000051841"/>
    </source>
</evidence>
<dbReference type="InterPro" id="IPR000917">
    <property type="entry name" value="Sulfatase_N"/>
</dbReference>
<comment type="subcellular location">
    <subcellularLocation>
        <location evidence="1">Cell membrane</location>
        <topology evidence="1">Multi-pass membrane protein</topology>
    </subcellularLocation>
</comment>
<sequence>MEETKKKQHSLLKIIGYIAVVLITFISLLIFFSVRWCLKTWQHLSVDELIYTMTAPIKGTGNGMINEYMLKALLPSIILTLLTIVFLYIAKRIRKVKPAICLVLAACVAVGGYKGVYKFYKTLGIGDYIYNQLHPSSFIEDNYADPHKTEVSFTKKRNLIYIFLESMEMTYTDEKSGGAFKQNIIPELTKVAQENEDFSGNESKLNGGVSLTGATWTMGAMFGQSSGLPLRPTAGTSSLDTQNTFFPSIRSLGDILKDEGYNQSLLIGSDATFGGRRLYYKDHGNYNIEDYSYAKQQGWIPQDYNVFWGYEDHKLFNFARSEITKMSKKSQPFNMTMLTVDTHFEDGYKCKYCDNQFGDQYADAMHCSSRHVAAFVKWAQKQSWYKDTTIVISGDHPTMASHFCDDVPSSYQRKVYSVYINAAVKPKQNSYRLYSTFDHFPTTLAAMGATIKGDRLALGTNLFSDKKTLLEKYGINYVQKELKRRSPLLQKLEKVEVTAQTQKRNANVPYASFSVTNDDKKLYAYVSTIENIALNDIDHLEMEISSDEKGSNKSSIKMTHKEKRRYDASIDYTSLKGKTKTVYVKVYVVSKDNKKYDSGTQKINI</sequence>
<dbReference type="Pfam" id="PF00884">
    <property type="entry name" value="Sulfatase"/>
    <property type="match status" value="1"/>
</dbReference>
<dbReference type="PATRIC" id="fig|1410657.5.peg.2183"/>
<evidence type="ECO:0000256" key="5">
    <source>
        <dbReference type="ARBA" id="ARBA00022989"/>
    </source>
</evidence>
<keyword evidence="5 7" id="KW-1133">Transmembrane helix</keyword>
<evidence type="ECO:0000259" key="8">
    <source>
        <dbReference type="PROSITE" id="PS00028"/>
    </source>
</evidence>
<feature type="domain" description="C2H2-type" evidence="8">
    <location>
        <begin position="350"/>
        <end position="371"/>
    </location>
</feature>
<evidence type="ECO:0000313" key="9">
    <source>
        <dbReference type="EMBL" id="KRN50464.1"/>
    </source>
</evidence>
<keyword evidence="6 7" id="KW-0472">Membrane</keyword>
<keyword evidence="4 7" id="KW-0812">Transmembrane</keyword>
<organism evidence="9 10">
    <name type="scientific">Kandleria vitulina DSM 20405</name>
    <dbReference type="NCBI Taxonomy" id="1410657"/>
    <lineage>
        <taxon>Bacteria</taxon>
        <taxon>Bacillati</taxon>
        <taxon>Bacillota</taxon>
        <taxon>Erysipelotrichia</taxon>
        <taxon>Erysipelotrichales</taxon>
        <taxon>Coprobacillaceae</taxon>
        <taxon>Kandleria</taxon>
    </lineage>
</organism>
<dbReference type="AlphaFoldDB" id="A0A0R2HBS2"/>
<evidence type="ECO:0000256" key="2">
    <source>
        <dbReference type="ARBA" id="ARBA00004936"/>
    </source>
</evidence>
<evidence type="ECO:0000256" key="1">
    <source>
        <dbReference type="ARBA" id="ARBA00004651"/>
    </source>
</evidence>
<evidence type="ECO:0000256" key="7">
    <source>
        <dbReference type="SAM" id="Phobius"/>
    </source>
</evidence>